<proteinExistence type="predicted"/>
<comment type="caution">
    <text evidence="1">The sequence shown here is derived from an EMBL/GenBank/DDBJ whole genome shotgun (WGS) entry which is preliminary data.</text>
</comment>
<dbReference type="Pfam" id="PF10554">
    <property type="entry name" value="Phage_ASH"/>
    <property type="match status" value="1"/>
</dbReference>
<sequence>MIVIAGSYCRINFPYNQLIPCITGEGNNFPHNCFGWHKLNIVSVNCVANDSNTIEVLSRKATLDHLHYWRYAYHALHKTSAGRGNPKQQVATPDAESVFFVVCHTSHSMAWCVLLNPVSIRIARMSTAHHSAHNGGMCGYRAGLAPSTDTRNRTSRRQRMVTLAGLPKGRPVPTCAGISTPVNVTAIFERGNSCGDSIHMQVEAAAMATVPVQSHHKFLWRFYSPRTNQRHTVIASTEAQARSRLRNPAYLFSARIRITEGVYQVRACLHLSDGEERSFLLPDLFADHQQAENLASAAAFNFSFPGHTGQVTCEVVEVRHD</sequence>
<gene>
    <name evidence="1" type="ORF">EBH50_11150</name>
</gene>
<keyword evidence="1" id="KW-0132">Cell division</keyword>
<accession>A0A3R0UC60</accession>
<reference evidence="1" key="1">
    <citation type="submission" date="2018-10" db="EMBL/GenBank/DDBJ databases">
        <authorList>
            <consortium name="PulseNet: The National Subtyping Network for Foodborne Disease Surveillance"/>
            <person name="Tarr C.L."/>
            <person name="Trees E."/>
            <person name="Katz L.S."/>
            <person name="Carleton-Romer H.A."/>
            <person name="Stroika S."/>
            <person name="Kucerova Z."/>
            <person name="Roache K.F."/>
            <person name="Sabol A.L."/>
            <person name="Besser J."/>
            <person name="Gerner-Smidt P."/>
        </authorList>
    </citation>
    <scope>NUCLEOTIDE SEQUENCE [LARGE SCALE GENOMIC DNA]</scope>
    <source>
        <strain evidence="1">PNUSAS056479</strain>
    </source>
</reference>
<dbReference type="AlphaFoldDB" id="A0A3R0UC60"/>
<evidence type="ECO:0000313" key="1">
    <source>
        <dbReference type="EMBL" id="MLE30496.1"/>
    </source>
</evidence>
<name>A0A3R0UC60_SALER</name>
<dbReference type="InterPro" id="IPR018880">
    <property type="entry name" value="Phage_P4_Ash"/>
</dbReference>
<dbReference type="GO" id="GO:0051301">
    <property type="term" value="P:cell division"/>
    <property type="evidence" value="ECO:0007669"/>
    <property type="project" value="UniProtKB-KW"/>
</dbReference>
<keyword evidence="1" id="KW-0131">Cell cycle</keyword>
<dbReference type="NCBIfam" id="NF033153">
    <property type="entry name" value="phage_ICD_like"/>
    <property type="match status" value="1"/>
</dbReference>
<dbReference type="EMBL" id="RUTY01000011">
    <property type="protein sequence ID" value="MLE30496.1"/>
    <property type="molecule type" value="Genomic_DNA"/>
</dbReference>
<protein>
    <submittedName>
        <fullName evidence="1">Host cell division inhibitor Icd-like protein</fullName>
    </submittedName>
</protein>
<dbReference type="Proteomes" id="UP000885317">
    <property type="component" value="Unassembled WGS sequence"/>
</dbReference>
<organism evidence="1">
    <name type="scientific">Salmonella enterica</name>
    <name type="common">Salmonella choleraesuis</name>
    <dbReference type="NCBI Taxonomy" id="28901"/>
    <lineage>
        <taxon>Bacteria</taxon>
        <taxon>Pseudomonadati</taxon>
        <taxon>Pseudomonadota</taxon>
        <taxon>Gammaproteobacteria</taxon>
        <taxon>Enterobacterales</taxon>
        <taxon>Enterobacteriaceae</taxon>
        <taxon>Salmonella</taxon>
    </lineage>
</organism>